<sequence length="391" mass="42892">MRRTRSTPLGRGFSIVATVLLAVVLALLLAEGLAGLALKTLRDKRPALIQSFDDDALRRLYDTAQPEHYRAVLAESWREAATVYSPFTEFRMAPYRGRHVTVSAEGVRGNGGAPPAFDDPGPKVFVFGGSTAFGIGVGDEETIPAAVARTLAAAGRDDVRVYNLGVVSYYSTQERIALERLLTAGIKPDAAVFIDGATDFYYCALPDVSAWDDTLEQAARWRGRPSLVAELLHRSNLAQLARHLGGDKAVMLRESGSFCADEAAVARVAQRLDTNRRIIDATAQRLGFSALFVQQPVPTYAYDNRKRPLPVREEMLGYHMNSARGYPLMAAQKAQGKLWEHGLLWLAELEPAEGNAYIDVFHYSPRFNQAIGERIAQALLAEGRLPPRPAP</sequence>
<evidence type="ECO:0000313" key="2">
    <source>
        <dbReference type="Proteomes" id="UP001597296"/>
    </source>
</evidence>
<dbReference type="GO" id="GO:0016787">
    <property type="term" value="F:hydrolase activity"/>
    <property type="evidence" value="ECO:0007669"/>
    <property type="project" value="UniProtKB-KW"/>
</dbReference>
<dbReference type="EMBL" id="JBHUIY010000010">
    <property type="protein sequence ID" value="MFD2233525.1"/>
    <property type="molecule type" value="Genomic_DNA"/>
</dbReference>
<protein>
    <submittedName>
        <fullName evidence="1">SGNH/GDSL hydrolase family protein</fullName>
    </submittedName>
</protein>
<keyword evidence="1" id="KW-0378">Hydrolase</keyword>
<reference evidence="2" key="1">
    <citation type="journal article" date="2019" name="Int. J. Syst. Evol. Microbiol.">
        <title>The Global Catalogue of Microorganisms (GCM) 10K type strain sequencing project: providing services to taxonomists for standard genome sequencing and annotation.</title>
        <authorList>
            <consortium name="The Broad Institute Genomics Platform"/>
            <consortium name="The Broad Institute Genome Sequencing Center for Infectious Disease"/>
            <person name="Wu L."/>
            <person name="Ma J."/>
        </authorList>
    </citation>
    <scope>NUCLEOTIDE SEQUENCE [LARGE SCALE GENOMIC DNA]</scope>
    <source>
        <strain evidence="2">KCTC 15012</strain>
    </source>
</reference>
<dbReference type="Proteomes" id="UP001597296">
    <property type="component" value="Unassembled WGS sequence"/>
</dbReference>
<accession>A0ABW5C881</accession>
<evidence type="ECO:0000313" key="1">
    <source>
        <dbReference type="EMBL" id="MFD2233525.1"/>
    </source>
</evidence>
<dbReference type="RefSeq" id="WP_377315301.1">
    <property type="nucleotide sequence ID" value="NZ_JBHUIY010000010.1"/>
</dbReference>
<comment type="caution">
    <text evidence="1">The sequence shown here is derived from an EMBL/GenBank/DDBJ whole genome shotgun (WGS) entry which is preliminary data.</text>
</comment>
<dbReference type="SUPFAM" id="SSF52266">
    <property type="entry name" value="SGNH hydrolase"/>
    <property type="match status" value="1"/>
</dbReference>
<dbReference type="Gene3D" id="3.40.50.1110">
    <property type="entry name" value="SGNH hydrolase"/>
    <property type="match status" value="1"/>
</dbReference>
<gene>
    <name evidence="1" type="ORF">ACFSNB_06880</name>
</gene>
<keyword evidence="2" id="KW-1185">Reference proteome</keyword>
<dbReference type="CDD" id="cd00229">
    <property type="entry name" value="SGNH_hydrolase"/>
    <property type="match status" value="1"/>
</dbReference>
<dbReference type="InterPro" id="IPR036514">
    <property type="entry name" value="SGNH_hydro_sf"/>
</dbReference>
<organism evidence="1 2">
    <name type="scientific">Phaeospirillum tilakii</name>
    <dbReference type="NCBI Taxonomy" id="741673"/>
    <lineage>
        <taxon>Bacteria</taxon>
        <taxon>Pseudomonadati</taxon>
        <taxon>Pseudomonadota</taxon>
        <taxon>Alphaproteobacteria</taxon>
        <taxon>Rhodospirillales</taxon>
        <taxon>Rhodospirillaceae</taxon>
        <taxon>Phaeospirillum</taxon>
    </lineage>
</organism>
<name>A0ABW5C881_9PROT</name>
<proteinExistence type="predicted"/>